<evidence type="ECO:0000256" key="10">
    <source>
        <dbReference type="ARBA" id="ARBA00093448"/>
    </source>
</evidence>
<evidence type="ECO:0000256" key="5">
    <source>
        <dbReference type="ARBA" id="ARBA00022729"/>
    </source>
</evidence>
<sequence>MNRREFLCRAGAAGAALLVPSIAGARTDDYWVRDRVLWLRRQETGEEYRVVYWSGGQVDYNNYVRLCYILRDQQKSQTVMMDVNLLNLLYGAQYWQELLLGRPTPWVITSGYRTEETNRKEGGKENSEHKHAKAADVKHDVYTPTQVAKMLGFFGMGGVGVYDTFTHGDSGRVRFWDGSKRKR</sequence>
<evidence type="ECO:0000256" key="8">
    <source>
        <dbReference type="ARBA" id="ARBA00023049"/>
    </source>
</evidence>
<evidence type="ECO:0000256" key="4">
    <source>
        <dbReference type="ARBA" id="ARBA00022723"/>
    </source>
</evidence>
<protein>
    <recommendedName>
        <fullName evidence="11">Murein endopeptidase K</fullName>
    </recommendedName>
</protein>
<dbReference type="Pfam" id="PF05951">
    <property type="entry name" value="Peptidase_M15_2"/>
    <property type="match status" value="1"/>
</dbReference>
<keyword evidence="8" id="KW-0482">Metalloprotease</keyword>
<comment type="cofactor">
    <cofactor evidence="1">
        <name>Zn(2+)</name>
        <dbReference type="ChEBI" id="CHEBI:29105"/>
    </cofactor>
</comment>
<name>A0ABN7ZJ41_9BURK</name>
<comment type="pathway">
    <text evidence="2">Cell wall biogenesis; cell wall polysaccharide biosynthesis.</text>
</comment>
<keyword evidence="3" id="KW-0645">Protease</keyword>
<keyword evidence="5" id="KW-0732">Signal</keyword>
<proteinExistence type="inferred from homology"/>
<evidence type="ECO:0000313" key="14">
    <source>
        <dbReference type="Proteomes" id="UP000706525"/>
    </source>
</evidence>
<keyword evidence="6" id="KW-0378">Hydrolase</keyword>
<dbReference type="PANTHER" id="PTHR37425:SF1">
    <property type="entry name" value="OUTER MEMBRANE PROTEIN"/>
    <property type="match status" value="1"/>
</dbReference>
<organism evidence="13 14">
    <name type="scientific">Cupriavidus pampae</name>
    <dbReference type="NCBI Taxonomy" id="659251"/>
    <lineage>
        <taxon>Bacteria</taxon>
        <taxon>Pseudomonadati</taxon>
        <taxon>Pseudomonadota</taxon>
        <taxon>Betaproteobacteria</taxon>
        <taxon>Burkholderiales</taxon>
        <taxon>Burkholderiaceae</taxon>
        <taxon>Cupriavidus</taxon>
    </lineage>
</organism>
<evidence type="ECO:0000256" key="9">
    <source>
        <dbReference type="ARBA" id="ARBA00023316"/>
    </source>
</evidence>
<dbReference type="Gene3D" id="3.30.1380.10">
    <property type="match status" value="1"/>
</dbReference>
<evidence type="ECO:0000256" key="12">
    <source>
        <dbReference type="SAM" id="MobiDB-lite"/>
    </source>
</evidence>
<keyword evidence="4" id="KW-0479">Metal-binding</keyword>
<evidence type="ECO:0000256" key="11">
    <source>
        <dbReference type="ARBA" id="ARBA00093666"/>
    </source>
</evidence>
<comment type="caution">
    <text evidence="13">The sequence shown here is derived from an EMBL/GenBank/DDBJ whole genome shotgun (WGS) entry which is preliminary data.</text>
</comment>
<dbReference type="EMBL" id="CAJZAG010000012">
    <property type="protein sequence ID" value="CAG9184222.1"/>
    <property type="molecule type" value="Genomic_DNA"/>
</dbReference>
<reference evidence="13 14" key="1">
    <citation type="submission" date="2021-08" db="EMBL/GenBank/DDBJ databases">
        <authorList>
            <person name="Peeters C."/>
        </authorList>
    </citation>
    <scope>NUCLEOTIDE SEQUENCE [LARGE SCALE GENOMIC DNA]</scope>
    <source>
        <strain evidence="13 14">LMG 32289</strain>
    </source>
</reference>
<dbReference type="PANTHER" id="PTHR37425">
    <property type="match status" value="1"/>
</dbReference>
<accession>A0ABN7ZJ41</accession>
<evidence type="ECO:0000313" key="13">
    <source>
        <dbReference type="EMBL" id="CAG9184222.1"/>
    </source>
</evidence>
<evidence type="ECO:0000256" key="1">
    <source>
        <dbReference type="ARBA" id="ARBA00001947"/>
    </source>
</evidence>
<gene>
    <name evidence="13" type="ORF">LMG32289_05561</name>
</gene>
<evidence type="ECO:0000256" key="7">
    <source>
        <dbReference type="ARBA" id="ARBA00022833"/>
    </source>
</evidence>
<feature type="region of interest" description="Disordered" evidence="12">
    <location>
        <begin position="115"/>
        <end position="135"/>
    </location>
</feature>
<dbReference type="InterPro" id="IPR010275">
    <property type="entry name" value="MepK"/>
</dbReference>
<keyword evidence="14" id="KW-1185">Reference proteome</keyword>
<dbReference type="RefSeq" id="WP_223994218.1">
    <property type="nucleotide sequence ID" value="NZ_CAJZAG010000012.1"/>
</dbReference>
<dbReference type="SUPFAM" id="SSF55166">
    <property type="entry name" value="Hedgehog/DD-peptidase"/>
    <property type="match status" value="1"/>
</dbReference>
<dbReference type="InterPro" id="IPR009045">
    <property type="entry name" value="Zn_M74/Hedgehog-like"/>
</dbReference>
<evidence type="ECO:0000256" key="2">
    <source>
        <dbReference type="ARBA" id="ARBA00004776"/>
    </source>
</evidence>
<evidence type="ECO:0000256" key="3">
    <source>
        <dbReference type="ARBA" id="ARBA00022670"/>
    </source>
</evidence>
<dbReference type="Proteomes" id="UP000706525">
    <property type="component" value="Unassembled WGS sequence"/>
</dbReference>
<evidence type="ECO:0000256" key="6">
    <source>
        <dbReference type="ARBA" id="ARBA00022801"/>
    </source>
</evidence>
<keyword evidence="7" id="KW-0862">Zinc</keyword>
<keyword evidence="9" id="KW-0961">Cell wall biogenesis/degradation</keyword>
<comment type="similarity">
    <text evidence="10">Belongs to the peptidase M15 family.</text>
</comment>